<dbReference type="SUPFAM" id="SSF109998">
    <property type="entry name" value="Triger factor/SurA peptide-binding domain-like"/>
    <property type="match status" value="1"/>
</dbReference>
<evidence type="ECO:0000256" key="3">
    <source>
        <dbReference type="ARBA" id="ARBA00022764"/>
    </source>
</evidence>
<reference evidence="12 13" key="1">
    <citation type="submission" date="2017-06" db="EMBL/GenBank/DDBJ databases">
        <authorList>
            <person name="Kim H.J."/>
            <person name="Triplett B.A."/>
        </authorList>
    </citation>
    <scope>NUCLEOTIDE SEQUENCE [LARGE SCALE GENOMIC DNA]</scope>
    <source>
        <strain evidence="12 13">DSM 29339</strain>
    </source>
</reference>
<organism evidence="12 13">
    <name type="scientific">Tropicimonas sediminicola</name>
    <dbReference type="NCBI Taxonomy" id="1031541"/>
    <lineage>
        <taxon>Bacteria</taxon>
        <taxon>Pseudomonadati</taxon>
        <taxon>Pseudomonadota</taxon>
        <taxon>Alphaproteobacteria</taxon>
        <taxon>Rhodobacterales</taxon>
        <taxon>Roseobacteraceae</taxon>
        <taxon>Tropicimonas</taxon>
    </lineage>
</organism>
<dbReference type="InterPro" id="IPR015391">
    <property type="entry name" value="SurA_N"/>
</dbReference>
<keyword evidence="13" id="KW-1185">Reference proteome</keyword>
<feature type="domain" description="PpiC" evidence="11">
    <location>
        <begin position="163"/>
        <end position="262"/>
    </location>
</feature>
<name>A0A239EHZ4_9RHOB</name>
<sequence>MIRILRSILVTGLALVPLQSEAQSGNPFSPVIIVNERPITYFELEQRRRILSLFRATGDIDERARNDLIDDRLRVDAANRLGITIAPEQTEEGMAEFAQRTNMDTETFLSSLAANGVDMQTFRDFVNAGVVWREVVRTRFGPRAQITDAEIDRALALTSQSGGAEATLAEIILPARTPEELATSEQIANDIYQNTTSVSGFAAAARQYSASRTRETGGRLPRAMPLSEMPPAIRGEILTLAPGGVTTPINVPNAIALFQLLELRETGVAEAQDVTLEYATYLIPGGLTETALAEAARVAASTDTCDDLYGINLGQSPERLTFDTLPASEVPRDIALELAKLDPGETSAALVRGGNLAMLMLCARTPVFEEQPDRERVRNQLINQRLAAYGDGYLAELRADAIILYP</sequence>
<proteinExistence type="predicted"/>
<dbReference type="Gene3D" id="1.10.4030.10">
    <property type="entry name" value="Porin chaperone SurA, peptide-binding domain"/>
    <property type="match status" value="1"/>
</dbReference>
<dbReference type="SUPFAM" id="SSF54534">
    <property type="entry name" value="FKBP-like"/>
    <property type="match status" value="1"/>
</dbReference>
<evidence type="ECO:0000256" key="7">
    <source>
        <dbReference type="ARBA" id="ARBA00030642"/>
    </source>
</evidence>
<dbReference type="InterPro" id="IPR027304">
    <property type="entry name" value="Trigger_fact/SurA_dom_sf"/>
</dbReference>
<dbReference type="OrthoDB" id="9791746at2"/>
<evidence type="ECO:0000259" key="11">
    <source>
        <dbReference type="PROSITE" id="PS50198"/>
    </source>
</evidence>
<evidence type="ECO:0000256" key="4">
    <source>
        <dbReference type="ARBA" id="ARBA00023110"/>
    </source>
</evidence>
<dbReference type="Proteomes" id="UP000198426">
    <property type="component" value="Unassembled WGS sequence"/>
</dbReference>
<dbReference type="Pfam" id="PF00639">
    <property type="entry name" value="Rotamase"/>
    <property type="match status" value="1"/>
</dbReference>
<evidence type="ECO:0000256" key="1">
    <source>
        <dbReference type="ARBA" id="ARBA00018370"/>
    </source>
</evidence>
<dbReference type="Gene3D" id="3.10.50.40">
    <property type="match status" value="1"/>
</dbReference>
<evidence type="ECO:0000256" key="5">
    <source>
        <dbReference type="ARBA" id="ARBA00023186"/>
    </source>
</evidence>
<dbReference type="InterPro" id="IPR046357">
    <property type="entry name" value="PPIase_dom_sf"/>
</dbReference>
<keyword evidence="5" id="KW-0143">Chaperone</keyword>
<evidence type="ECO:0000256" key="6">
    <source>
        <dbReference type="ARBA" id="ARBA00023235"/>
    </source>
</evidence>
<dbReference type="AlphaFoldDB" id="A0A239EHZ4"/>
<dbReference type="PANTHER" id="PTHR47637:SF1">
    <property type="entry name" value="CHAPERONE SURA"/>
    <property type="match status" value="1"/>
</dbReference>
<dbReference type="InterPro" id="IPR000297">
    <property type="entry name" value="PPIase_PpiC"/>
</dbReference>
<dbReference type="InterPro" id="IPR050280">
    <property type="entry name" value="OMP_Chaperone_SurA"/>
</dbReference>
<feature type="chain" id="PRO_5012963920" description="Parvulin-like PPIase" evidence="10">
    <location>
        <begin position="23"/>
        <end position="406"/>
    </location>
</feature>
<protein>
    <recommendedName>
        <fullName evidence="1">Parvulin-like PPIase</fullName>
    </recommendedName>
    <alternativeName>
        <fullName evidence="7">Peptidyl-prolyl cis-trans isomerase plp</fullName>
    </alternativeName>
    <alternativeName>
        <fullName evidence="8">Rotamase plp</fullName>
    </alternativeName>
</protein>
<evidence type="ECO:0000256" key="10">
    <source>
        <dbReference type="SAM" id="SignalP"/>
    </source>
</evidence>
<keyword evidence="2 10" id="KW-0732">Signal</keyword>
<evidence type="ECO:0000256" key="2">
    <source>
        <dbReference type="ARBA" id="ARBA00022729"/>
    </source>
</evidence>
<accession>A0A239EHZ4</accession>
<dbReference type="GO" id="GO:0003755">
    <property type="term" value="F:peptidyl-prolyl cis-trans isomerase activity"/>
    <property type="evidence" value="ECO:0007669"/>
    <property type="project" value="UniProtKB-KW"/>
</dbReference>
<dbReference type="PROSITE" id="PS50198">
    <property type="entry name" value="PPIC_PPIASE_2"/>
    <property type="match status" value="1"/>
</dbReference>
<dbReference type="EMBL" id="FZOY01000002">
    <property type="protein sequence ID" value="SNS44380.1"/>
    <property type="molecule type" value="Genomic_DNA"/>
</dbReference>
<keyword evidence="4 9" id="KW-0697">Rotamase</keyword>
<evidence type="ECO:0000256" key="8">
    <source>
        <dbReference type="ARBA" id="ARBA00031484"/>
    </source>
</evidence>
<evidence type="ECO:0000313" key="12">
    <source>
        <dbReference type="EMBL" id="SNS44380.1"/>
    </source>
</evidence>
<evidence type="ECO:0000313" key="13">
    <source>
        <dbReference type="Proteomes" id="UP000198426"/>
    </source>
</evidence>
<gene>
    <name evidence="12" type="ORF">SAMN05421757_102170</name>
</gene>
<dbReference type="Pfam" id="PF09312">
    <property type="entry name" value="SurA_N"/>
    <property type="match status" value="1"/>
</dbReference>
<keyword evidence="6 9" id="KW-0413">Isomerase</keyword>
<dbReference type="RefSeq" id="WP_089231908.1">
    <property type="nucleotide sequence ID" value="NZ_FZOY01000002.1"/>
</dbReference>
<keyword evidence="3" id="KW-0574">Periplasm</keyword>
<evidence type="ECO:0000256" key="9">
    <source>
        <dbReference type="PROSITE-ProRule" id="PRU00278"/>
    </source>
</evidence>
<feature type="signal peptide" evidence="10">
    <location>
        <begin position="1"/>
        <end position="22"/>
    </location>
</feature>
<dbReference type="PANTHER" id="PTHR47637">
    <property type="entry name" value="CHAPERONE SURA"/>
    <property type="match status" value="1"/>
</dbReference>